<dbReference type="GO" id="GO:0005634">
    <property type="term" value="C:nucleus"/>
    <property type="evidence" value="ECO:0007669"/>
    <property type="project" value="TreeGrafter"/>
</dbReference>
<protein>
    <submittedName>
        <fullName evidence="4">Uncharacterized protein</fullName>
    </submittedName>
</protein>
<keyword evidence="2" id="KW-0804">Transcription</keyword>
<evidence type="ECO:0000313" key="4">
    <source>
        <dbReference type="EMBL" id="GMS92361.1"/>
    </source>
</evidence>
<keyword evidence="5" id="KW-1185">Reference proteome</keyword>
<dbReference type="EMBL" id="BTSX01000004">
    <property type="protein sequence ID" value="GMS92361.1"/>
    <property type="molecule type" value="Genomic_DNA"/>
</dbReference>
<dbReference type="SUPFAM" id="SSF48508">
    <property type="entry name" value="Nuclear receptor ligand-binding domain"/>
    <property type="match status" value="1"/>
</dbReference>
<dbReference type="PANTHER" id="PTHR46011">
    <property type="entry name" value="NUCLEAR HORMONE RECEPTOR FAMILY MEMBER NHR-86-RELATED"/>
    <property type="match status" value="1"/>
</dbReference>
<dbReference type="AlphaFoldDB" id="A0AAV5TGN8"/>
<sequence>MAIAFWSVENVELSEILLALADRYREEIISELTARYKESVGVEQGTIRIGQLYRLLQGIKKCEMNMKWEYEVYRMLNVFDEKTFMYSMQLHRADIELHRADNIIFRPLFLVIILIEQARNPPPPPFVRLRVIP</sequence>
<dbReference type="PANTHER" id="PTHR46011:SF6">
    <property type="entry name" value="HIGH ZINC ACTIVATED NUCLEAR RECEPTOR PROTEIN"/>
    <property type="match status" value="1"/>
</dbReference>
<dbReference type="Proteomes" id="UP001432027">
    <property type="component" value="Unassembled WGS sequence"/>
</dbReference>
<dbReference type="InterPro" id="IPR035500">
    <property type="entry name" value="NHR-like_dom_sf"/>
</dbReference>
<reference evidence="4" key="1">
    <citation type="submission" date="2023-10" db="EMBL/GenBank/DDBJ databases">
        <title>Genome assembly of Pristionchus species.</title>
        <authorList>
            <person name="Yoshida K."/>
            <person name="Sommer R.J."/>
        </authorList>
    </citation>
    <scope>NUCLEOTIDE SEQUENCE</scope>
    <source>
        <strain evidence="4">RS0144</strain>
    </source>
</reference>
<proteinExistence type="predicted"/>
<evidence type="ECO:0000256" key="2">
    <source>
        <dbReference type="ARBA" id="ARBA00023163"/>
    </source>
</evidence>
<evidence type="ECO:0000256" key="1">
    <source>
        <dbReference type="ARBA" id="ARBA00023015"/>
    </source>
</evidence>
<dbReference type="GO" id="GO:0003700">
    <property type="term" value="F:DNA-binding transcription factor activity"/>
    <property type="evidence" value="ECO:0007669"/>
    <property type="project" value="TreeGrafter"/>
</dbReference>
<evidence type="ECO:0000313" key="5">
    <source>
        <dbReference type="Proteomes" id="UP001432027"/>
    </source>
</evidence>
<accession>A0AAV5TGN8</accession>
<comment type="caution">
    <text evidence="4">The sequence shown here is derived from an EMBL/GenBank/DDBJ whole genome shotgun (WGS) entry which is preliminary data.</text>
</comment>
<keyword evidence="3" id="KW-0675">Receptor</keyword>
<keyword evidence="1" id="KW-0805">Transcription regulation</keyword>
<organism evidence="4 5">
    <name type="scientific">Pristionchus entomophagus</name>
    <dbReference type="NCBI Taxonomy" id="358040"/>
    <lineage>
        <taxon>Eukaryota</taxon>
        <taxon>Metazoa</taxon>
        <taxon>Ecdysozoa</taxon>
        <taxon>Nematoda</taxon>
        <taxon>Chromadorea</taxon>
        <taxon>Rhabditida</taxon>
        <taxon>Rhabditina</taxon>
        <taxon>Diplogasteromorpha</taxon>
        <taxon>Diplogasteroidea</taxon>
        <taxon>Neodiplogasteridae</taxon>
        <taxon>Pristionchus</taxon>
    </lineage>
</organism>
<evidence type="ECO:0000256" key="3">
    <source>
        <dbReference type="ARBA" id="ARBA00023170"/>
    </source>
</evidence>
<gene>
    <name evidence="4" type="ORF">PENTCL1PPCAC_14536</name>
</gene>
<name>A0AAV5TGN8_9BILA</name>